<dbReference type="Proteomes" id="UP000281406">
    <property type="component" value="Unassembled WGS sequence"/>
</dbReference>
<comment type="caution">
    <text evidence="3">The sequence shown here is derived from an EMBL/GenBank/DDBJ whole genome shotgun (WGS) entry which is preliminary data.</text>
</comment>
<protein>
    <submittedName>
        <fullName evidence="3">Coiled-coil domain-containing protein 71</fullName>
    </submittedName>
</protein>
<keyword evidence="1" id="KW-0597">Phosphoprotein</keyword>
<evidence type="ECO:0000256" key="2">
    <source>
        <dbReference type="SAM" id="MobiDB-lite"/>
    </source>
</evidence>
<keyword evidence="4" id="KW-1185">Reference proteome</keyword>
<evidence type="ECO:0000313" key="3">
    <source>
        <dbReference type="EMBL" id="ROL55468.1"/>
    </source>
</evidence>
<dbReference type="EMBL" id="RJVU01000282">
    <property type="protein sequence ID" value="ROL55468.1"/>
    <property type="molecule type" value="Genomic_DNA"/>
</dbReference>
<dbReference type="PANTHER" id="PTHR14484:SF0">
    <property type="entry name" value="COILED-COIL DOMAIN-CONTAINING PROTEIN 71"/>
    <property type="match status" value="1"/>
</dbReference>
<dbReference type="AlphaFoldDB" id="A0A3N0ZBV9"/>
<gene>
    <name evidence="3" type="ORF">DPX16_20844</name>
</gene>
<sequence length="345" mass="37950">MNFEEQGMGRVVHSWARFAPAGHTALEEALRVFNPMSKDLSNTERQMMSFLQELRKEGAKPVILRSKDVYGYTSCTTEPISSKIGSKVPKVQKPCKKRGRKGLNKSKDVNYSMLSRAAKDILQNQPKILLTNLSVDRLKQNAASAMLDKHSVQAQQCLKLTNIKGLTGGHTARLQIHFGADSKSSPSFALGRPPDRSGIPHSPTENGSQTSNVVALDNKRVLSCPFKVDDALIGDSAPVVCQNGFSLKDGSIYKKIETVSGKPDVMTSGLDNGSVRRLHFQSFNWSQSTLTNGQDVSRLNGNGLEWKVIKVDDSVTDEEVRRKAQKILQVNLSPVIQIHPLVDSV</sequence>
<evidence type="ECO:0000313" key="4">
    <source>
        <dbReference type="Proteomes" id="UP000281406"/>
    </source>
</evidence>
<feature type="region of interest" description="Disordered" evidence="2">
    <location>
        <begin position="182"/>
        <end position="211"/>
    </location>
</feature>
<evidence type="ECO:0000256" key="1">
    <source>
        <dbReference type="ARBA" id="ARBA00022553"/>
    </source>
</evidence>
<dbReference type="OrthoDB" id="8522252at2759"/>
<reference evidence="3 4" key="1">
    <citation type="submission" date="2018-10" db="EMBL/GenBank/DDBJ databases">
        <title>Genome assembly for a Yunnan-Guizhou Plateau 3E fish, Anabarilius grahami (Regan), and its evolutionary and genetic applications.</title>
        <authorList>
            <person name="Jiang W."/>
        </authorList>
    </citation>
    <scope>NUCLEOTIDE SEQUENCE [LARGE SCALE GENOMIC DNA]</scope>
    <source>
        <strain evidence="3">AG-KIZ</strain>
        <tissue evidence="3">Muscle</tissue>
    </source>
</reference>
<accession>A0A3N0ZBV9</accession>
<organism evidence="3 4">
    <name type="scientific">Anabarilius grahami</name>
    <name type="common">Kanglang fish</name>
    <name type="synonym">Barilius grahami</name>
    <dbReference type="NCBI Taxonomy" id="495550"/>
    <lineage>
        <taxon>Eukaryota</taxon>
        <taxon>Metazoa</taxon>
        <taxon>Chordata</taxon>
        <taxon>Craniata</taxon>
        <taxon>Vertebrata</taxon>
        <taxon>Euteleostomi</taxon>
        <taxon>Actinopterygii</taxon>
        <taxon>Neopterygii</taxon>
        <taxon>Teleostei</taxon>
        <taxon>Ostariophysi</taxon>
        <taxon>Cypriniformes</taxon>
        <taxon>Xenocyprididae</taxon>
        <taxon>Xenocypridinae</taxon>
        <taxon>Xenocypridinae incertae sedis</taxon>
        <taxon>Anabarilius</taxon>
    </lineage>
</organism>
<dbReference type="Pfam" id="PF15374">
    <property type="entry name" value="CCDC71L"/>
    <property type="match status" value="2"/>
</dbReference>
<proteinExistence type="predicted"/>
<dbReference type="InterPro" id="IPR026695">
    <property type="entry name" value="Ccdc71/71L"/>
</dbReference>
<name>A0A3N0ZBV9_ANAGA</name>
<dbReference type="PANTHER" id="PTHR14484">
    <property type="entry name" value="COILED-COIL DOMAIN-CONTAINING PROTEIN 71"/>
    <property type="match status" value="1"/>
</dbReference>